<gene>
    <name evidence="1" type="ORF">SAMN06295920_10774</name>
</gene>
<dbReference type="EMBL" id="FUYM01000007">
    <property type="protein sequence ID" value="SKB85010.1"/>
    <property type="molecule type" value="Genomic_DNA"/>
</dbReference>
<evidence type="ECO:0000313" key="1">
    <source>
        <dbReference type="EMBL" id="SKB85010.1"/>
    </source>
</evidence>
<dbReference type="STRING" id="439228.SAMN06295920_10774"/>
<keyword evidence="2" id="KW-1185">Reference proteome</keyword>
<evidence type="ECO:0000313" key="2">
    <source>
        <dbReference type="Proteomes" id="UP000189818"/>
    </source>
</evidence>
<protein>
    <recommendedName>
        <fullName evidence="3">Methyltransferase</fullName>
    </recommendedName>
</protein>
<dbReference type="AlphaFoldDB" id="A0A1T5EMT7"/>
<dbReference type="Proteomes" id="UP000189818">
    <property type="component" value="Unassembled WGS sequence"/>
</dbReference>
<dbReference type="GO" id="GO:0016491">
    <property type="term" value="F:oxidoreductase activity"/>
    <property type="evidence" value="ECO:0007669"/>
    <property type="project" value="InterPro"/>
</dbReference>
<sequence>MTDPYPRRRSVEADLNYIDDRDGVRPQVYNEDFTRNVLPLQAVTVPIEDVGDRNPPPRLDVEGFALVAHRSAVDDLTGPAPSFEDYRAELKALLETLIDADHVEMANASPVRRSVPAHEADLDNGFPVPIVHGDITAAGVPHMVGWAYGPPPARPVKRMALFNFWRLLSTGPTDTPLAVCDARTFEKADVVAGDSHFLTDGFTFEAVFVRPNPGHRWCYFPRMTSGEVLIFKQYDSDPAFPSQVPHSAFTDTSCPPGAEPRISVESRAIAYWFAD</sequence>
<name>A0A1T5EMT7_9SPHN</name>
<reference evidence="2" key="1">
    <citation type="submission" date="2017-02" db="EMBL/GenBank/DDBJ databases">
        <authorList>
            <person name="Varghese N."/>
            <person name="Submissions S."/>
        </authorList>
    </citation>
    <scope>NUCLEOTIDE SEQUENCE [LARGE SCALE GENOMIC DNA]</scope>
    <source>
        <strain evidence="2">UM2</strain>
    </source>
</reference>
<dbReference type="PANTHER" id="PTHR34598">
    <property type="entry name" value="BLL6449 PROTEIN"/>
    <property type="match status" value="1"/>
</dbReference>
<dbReference type="InterPro" id="IPR044053">
    <property type="entry name" value="AsaB-like"/>
</dbReference>
<proteinExistence type="predicted"/>
<organism evidence="1 2">
    <name type="scientific">Rhizorhabdus histidinilytica</name>
    <dbReference type="NCBI Taxonomy" id="439228"/>
    <lineage>
        <taxon>Bacteria</taxon>
        <taxon>Pseudomonadati</taxon>
        <taxon>Pseudomonadota</taxon>
        <taxon>Alphaproteobacteria</taxon>
        <taxon>Sphingomonadales</taxon>
        <taxon>Sphingomonadaceae</taxon>
        <taxon>Rhizorhabdus</taxon>
    </lineage>
</organism>
<accession>A0A1T5EMT7</accession>
<dbReference type="NCBIfam" id="NF041278">
    <property type="entry name" value="CmcJ_NvfI_EfuI"/>
    <property type="match status" value="1"/>
</dbReference>
<dbReference type="RefSeq" id="WP_223811214.1">
    <property type="nucleotide sequence ID" value="NZ_FUYM01000007.1"/>
</dbReference>
<evidence type="ECO:0008006" key="3">
    <source>
        <dbReference type="Google" id="ProtNLM"/>
    </source>
</evidence>
<dbReference type="PANTHER" id="PTHR34598:SF3">
    <property type="entry name" value="OXIDOREDUCTASE AN1597"/>
    <property type="match status" value="1"/>
</dbReference>